<evidence type="ECO:0000256" key="1">
    <source>
        <dbReference type="ARBA" id="ARBA00004127"/>
    </source>
</evidence>
<keyword evidence="9" id="KW-0472">Membrane</keyword>
<feature type="compositionally biased region" description="Polar residues" evidence="8">
    <location>
        <begin position="357"/>
        <end position="374"/>
    </location>
</feature>
<keyword evidence="4" id="KW-0479">Metal-binding</keyword>
<keyword evidence="7" id="KW-0391">Immunity</keyword>
<keyword evidence="6" id="KW-0862">Zinc</keyword>
<dbReference type="GO" id="GO:0005765">
    <property type="term" value="C:lysosomal membrane"/>
    <property type="evidence" value="ECO:0007669"/>
    <property type="project" value="UniProtKB-SubCell"/>
</dbReference>
<dbReference type="EMBL" id="OD569781">
    <property type="protein sequence ID" value="CAD7448269.1"/>
    <property type="molecule type" value="Genomic_DNA"/>
</dbReference>
<keyword evidence="9" id="KW-0812">Transmembrane</keyword>
<organism evidence="11">
    <name type="scientific">Timema bartmani</name>
    <dbReference type="NCBI Taxonomy" id="61472"/>
    <lineage>
        <taxon>Eukaryota</taxon>
        <taxon>Metazoa</taxon>
        <taxon>Ecdysozoa</taxon>
        <taxon>Arthropoda</taxon>
        <taxon>Hexapoda</taxon>
        <taxon>Insecta</taxon>
        <taxon>Pterygota</taxon>
        <taxon>Neoptera</taxon>
        <taxon>Polyneoptera</taxon>
        <taxon>Phasmatodea</taxon>
        <taxon>Timematodea</taxon>
        <taxon>Timematoidea</taxon>
        <taxon>Timematidae</taxon>
        <taxon>Timema</taxon>
    </lineage>
</organism>
<dbReference type="InterPro" id="IPR011016">
    <property type="entry name" value="Znf_RING-CH"/>
</dbReference>
<dbReference type="Gene3D" id="3.30.40.10">
    <property type="entry name" value="Zinc/RING finger domain, C3HC4 (zinc finger)"/>
    <property type="match status" value="1"/>
</dbReference>
<evidence type="ECO:0000256" key="3">
    <source>
        <dbReference type="ARBA" id="ARBA00004656"/>
    </source>
</evidence>
<feature type="region of interest" description="Disordered" evidence="8">
    <location>
        <begin position="352"/>
        <end position="375"/>
    </location>
</feature>
<evidence type="ECO:0000256" key="5">
    <source>
        <dbReference type="ARBA" id="ARBA00022771"/>
    </source>
</evidence>
<feature type="transmembrane region" description="Helical" evidence="9">
    <location>
        <begin position="186"/>
        <end position="208"/>
    </location>
</feature>
<evidence type="ECO:0000259" key="10">
    <source>
        <dbReference type="PROSITE" id="PS51292"/>
    </source>
</evidence>
<evidence type="ECO:0000256" key="8">
    <source>
        <dbReference type="SAM" id="MobiDB-lite"/>
    </source>
</evidence>
<dbReference type="AlphaFoldDB" id="A0A7R9I5M0"/>
<evidence type="ECO:0000256" key="9">
    <source>
        <dbReference type="SAM" id="Phobius"/>
    </source>
</evidence>
<evidence type="ECO:0000256" key="4">
    <source>
        <dbReference type="ARBA" id="ARBA00022723"/>
    </source>
</evidence>
<evidence type="ECO:0000313" key="11">
    <source>
        <dbReference type="EMBL" id="CAD7448269.1"/>
    </source>
</evidence>
<dbReference type="PANTHER" id="PTHR45981">
    <property type="entry name" value="LD02310P"/>
    <property type="match status" value="1"/>
</dbReference>
<evidence type="ECO:0000256" key="2">
    <source>
        <dbReference type="ARBA" id="ARBA00004177"/>
    </source>
</evidence>
<accession>A0A7R9I5M0</accession>
<keyword evidence="9" id="KW-1133">Transmembrane helix</keyword>
<dbReference type="SUPFAM" id="SSF57850">
    <property type="entry name" value="RING/U-box"/>
    <property type="match status" value="1"/>
</dbReference>
<keyword evidence="5" id="KW-0863">Zinc-finger</keyword>
<dbReference type="GO" id="GO:0005768">
    <property type="term" value="C:endosome"/>
    <property type="evidence" value="ECO:0007669"/>
    <property type="project" value="UniProtKB-SubCell"/>
</dbReference>
<name>A0A7R9I5M0_9NEOP</name>
<dbReference type="GO" id="GO:0002376">
    <property type="term" value="P:immune system process"/>
    <property type="evidence" value="ECO:0007669"/>
    <property type="project" value="UniProtKB-KW"/>
</dbReference>
<feature type="domain" description="RING-CH-type" evidence="10">
    <location>
        <begin position="61"/>
        <end position="122"/>
    </location>
</feature>
<evidence type="ECO:0000256" key="7">
    <source>
        <dbReference type="ARBA" id="ARBA00022859"/>
    </source>
</evidence>
<dbReference type="Pfam" id="PF12906">
    <property type="entry name" value="RINGv"/>
    <property type="match status" value="1"/>
</dbReference>
<feature type="transmembrane region" description="Helical" evidence="9">
    <location>
        <begin position="144"/>
        <end position="166"/>
    </location>
</feature>
<dbReference type="PROSITE" id="PS51292">
    <property type="entry name" value="ZF_RING_CH"/>
    <property type="match status" value="1"/>
</dbReference>
<protein>
    <recommendedName>
        <fullName evidence="10">RING-CH-type domain-containing protein</fullName>
    </recommendedName>
</protein>
<reference evidence="11" key="1">
    <citation type="submission" date="2020-11" db="EMBL/GenBank/DDBJ databases">
        <authorList>
            <person name="Tran Van P."/>
        </authorList>
    </citation>
    <scope>NUCLEOTIDE SEQUENCE</scope>
</reference>
<proteinExistence type="predicted"/>
<evidence type="ECO:0000256" key="6">
    <source>
        <dbReference type="ARBA" id="ARBA00022833"/>
    </source>
</evidence>
<dbReference type="GO" id="GO:0008270">
    <property type="term" value="F:zinc ion binding"/>
    <property type="evidence" value="ECO:0007669"/>
    <property type="project" value="UniProtKB-KW"/>
</dbReference>
<sequence length="450" mass="51239">MERHIAMLSLPHPFSGTFLLPSDVISVVHDSAIRGQFLWLVVLQDAVFNSSVEFCDSESSTLSNNFDICRICHCEGDIDTPLIAPCYCAGSLRYVHQACLQQWIKSSDIRSCELCKYQFIMHSKFKPFSEWEKLEMSNLERRKLVCSITFHIVALTCVIWSLYVLIERTAHEIRHGNIDWPLWTKIIVVAIGFTGALVFMYIQCKAYLHVCHRWRAFNRVIYIQNAPIKLVYSADTHLTHEESIFVPQTCCESISLENTYRKKYRSSDSPSIVTLNSSFHENKTQSFSSKPDQKQSTVSLSAKDDNITTHLELENTILMKKNCILDGSKSYQTLSCELDNETNSLRKQFKSTELETNKNTSSEINPSQKFSHSKSSLSLDNSYLNSSDYEEKSCLLQNDARNLTGIVSRHQNSSIKIQYISEATQLPSLVHSGVDVEDVNTQGSISFETT</sequence>
<comment type="subcellular location">
    <subcellularLocation>
        <location evidence="1">Endomembrane system</location>
        <topology evidence="1">Multi-pass membrane protein</topology>
    </subcellularLocation>
    <subcellularLocation>
        <location evidence="2">Endosome</location>
    </subcellularLocation>
    <subcellularLocation>
        <location evidence="3">Lysosome membrane</location>
    </subcellularLocation>
</comment>
<dbReference type="InterPro" id="IPR013083">
    <property type="entry name" value="Znf_RING/FYVE/PHD"/>
</dbReference>
<gene>
    <name evidence="11" type="ORF">TBIB3V08_LOCUS10556</name>
</gene>
<dbReference type="SMART" id="SM00744">
    <property type="entry name" value="RINGv"/>
    <property type="match status" value="1"/>
</dbReference>